<dbReference type="EMBL" id="MU394315">
    <property type="protein sequence ID" value="KAI6086420.1"/>
    <property type="molecule type" value="Genomic_DNA"/>
</dbReference>
<comment type="caution">
    <text evidence="1">The sequence shown here is derived from an EMBL/GenBank/DDBJ whole genome shotgun (WGS) entry which is preliminary data.</text>
</comment>
<keyword evidence="2" id="KW-1185">Reference proteome</keyword>
<proteinExistence type="predicted"/>
<organism evidence="1 2">
    <name type="scientific">Hypoxylon rubiginosum</name>
    <dbReference type="NCBI Taxonomy" id="110542"/>
    <lineage>
        <taxon>Eukaryota</taxon>
        <taxon>Fungi</taxon>
        <taxon>Dikarya</taxon>
        <taxon>Ascomycota</taxon>
        <taxon>Pezizomycotina</taxon>
        <taxon>Sordariomycetes</taxon>
        <taxon>Xylariomycetidae</taxon>
        <taxon>Xylariales</taxon>
        <taxon>Hypoxylaceae</taxon>
        <taxon>Hypoxylon</taxon>
    </lineage>
</organism>
<name>A0ACC0D1K0_9PEZI</name>
<protein>
    <submittedName>
        <fullName evidence="1">Nicotinamide mononucleotide permease</fullName>
    </submittedName>
</protein>
<evidence type="ECO:0000313" key="2">
    <source>
        <dbReference type="Proteomes" id="UP001497680"/>
    </source>
</evidence>
<accession>A0ACC0D1K0</accession>
<reference evidence="1 2" key="1">
    <citation type="journal article" date="2022" name="New Phytol.">
        <title>Ecological generalism drives hyperdiversity of secondary metabolite gene clusters in xylarialean endophytes.</title>
        <authorList>
            <person name="Franco M.E.E."/>
            <person name="Wisecaver J.H."/>
            <person name="Arnold A.E."/>
            <person name="Ju Y.M."/>
            <person name="Slot J.C."/>
            <person name="Ahrendt S."/>
            <person name="Moore L.P."/>
            <person name="Eastman K.E."/>
            <person name="Scott K."/>
            <person name="Konkel Z."/>
            <person name="Mondo S.J."/>
            <person name="Kuo A."/>
            <person name="Hayes R.D."/>
            <person name="Haridas S."/>
            <person name="Andreopoulos B."/>
            <person name="Riley R."/>
            <person name="LaButti K."/>
            <person name="Pangilinan J."/>
            <person name="Lipzen A."/>
            <person name="Amirebrahimi M."/>
            <person name="Yan J."/>
            <person name="Adam C."/>
            <person name="Keymanesh K."/>
            <person name="Ng V."/>
            <person name="Louie K."/>
            <person name="Northen T."/>
            <person name="Drula E."/>
            <person name="Henrissat B."/>
            <person name="Hsieh H.M."/>
            <person name="Youens-Clark K."/>
            <person name="Lutzoni F."/>
            <person name="Miadlikowska J."/>
            <person name="Eastwood D.C."/>
            <person name="Hamelin R.C."/>
            <person name="Grigoriev I.V."/>
            <person name="U'Ren J.M."/>
        </authorList>
    </citation>
    <scope>NUCLEOTIDE SEQUENCE [LARGE SCALE GENOMIC DNA]</scope>
    <source>
        <strain evidence="1 2">ER1909</strain>
    </source>
</reference>
<evidence type="ECO:0000313" key="1">
    <source>
        <dbReference type="EMBL" id="KAI6086420.1"/>
    </source>
</evidence>
<gene>
    <name evidence="1" type="ORF">F4821DRAFT_127161</name>
</gene>
<dbReference type="Proteomes" id="UP001497680">
    <property type="component" value="Unassembled WGS sequence"/>
</dbReference>
<sequence length="494" mass="54165">MDDVKMDNTSERIEDVKGENQTIVGELVMPHSLAALSEAEYTRIGKKATLKMDMTIMPILVVMYILNYLDRQNIASAKLANIEKDLSLDTVEYQTAVSILFVGYILMQVPSNLIVGKITWPGVYICAGMAAWGVISALVAVVNSFGGLLAARICLGMVEAIFFPGALYFLSLFYNRKQFAFRTAILYSGSQLGNAFGGLFAIGILRLDGAHGLAGWRWLFLIEGVLTTFLAIVFAFILPNSNKKILGLSKLECEYVQWNFAKDQGQVDDIHEISAWSGLKMAIVDPKTWLLMGILYSTYIVGAVVQFFASVVQGLGYDRTTTLALTAPPFILCVFCMLINGYHSDLKQERFLHIVIPLAITLVANIIAVSSLNTAARYVAMMLLPGSFYSAAVVILSWITASLSQPSVKRAAAIALINSFCNTPNIWCSYLYYSAPRYVTAFIVNVAATGAAIAFAVASLIYLKRQNRKLERGENTGKNGPTPDQIAAGFRYTL</sequence>